<keyword evidence="1 3" id="KW-0808">Transferase</keyword>
<organism evidence="3 4">
    <name type="scientific">Agrilactobacillus yilanensis</name>
    <dbReference type="NCBI Taxonomy" id="2485997"/>
    <lineage>
        <taxon>Bacteria</taxon>
        <taxon>Bacillati</taxon>
        <taxon>Bacillota</taxon>
        <taxon>Bacilli</taxon>
        <taxon>Lactobacillales</taxon>
        <taxon>Lactobacillaceae</taxon>
        <taxon>Agrilactobacillus</taxon>
    </lineage>
</organism>
<dbReference type="GO" id="GO:0008168">
    <property type="term" value="F:methyltransferase activity"/>
    <property type="evidence" value="ECO:0007669"/>
    <property type="project" value="UniProtKB-KW"/>
</dbReference>
<dbReference type="EC" id="2.1.1.-" evidence="3"/>
<evidence type="ECO:0000256" key="1">
    <source>
        <dbReference type="ARBA" id="ARBA00022679"/>
    </source>
</evidence>
<dbReference type="PANTHER" id="PTHR43861">
    <property type="entry name" value="TRANS-ACONITATE 2-METHYLTRANSFERASE-RELATED"/>
    <property type="match status" value="1"/>
</dbReference>
<dbReference type="PANTHER" id="PTHR43861:SF3">
    <property type="entry name" value="PUTATIVE (AFU_ORTHOLOGUE AFUA_2G14390)-RELATED"/>
    <property type="match status" value="1"/>
</dbReference>
<keyword evidence="3" id="KW-0489">Methyltransferase</keyword>
<dbReference type="InterPro" id="IPR025714">
    <property type="entry name" value="Methyltranfer_dom"/>
</dbReference>
<dbReference type="GO" id="GO:0032259">
    <property type="term" value="P:methylation"/>
    <property type="evidence" value="ECO:0007669"/>
    <property type="project" value="UniProtKB-KW"/>
</dbReference>
<dbReference type="SUPFAM" id="SSF53335">
    <property type="entry name" value="S-adenosyl-L-methionine-dependent methyltransferases"/>
    <property type="match status" value="1"/>
</dbReference>
<reference evidence="4" key="1">
    <citation type="journal article" date="2019" name="Int. J. Syst. Evol. Microbiol.">
        <title>The Global Catalogue of Microorganisms (GCM) 10K type strain sequencing project: providing services to taxonomists for standard genome sequencing and annotation.</title>
        <authorList>
            <consortium name="The Broad Institute Genomics Platform"/>
            <consortium name="The Broad Institute Genome Sequencing Center for Infectious Disease"/>
            <person name="Wu L."/>
            <person name="Ma J."/>
        </authorList>
    </citation>
    <scope>NUCLEOTIDE SEQUENCE [LARGE SCALE GENOMIC DNA]</scope>
    <source>
        <strain evidence="4">CCM 8896</strain>
    </source>
</reference>
<dbReference type="Pfam" id="PF13847">
    <property type="entry name" value="Methyltransf_31"/>
    <property type="match status" value="1"/>
</dbReference>
<gene>
    <name evidence="3" type="ORF">ACFQ5M_11395</name>
</gene>
<feature type="domain" description="Methyltransferase" evidence="2">
    <location>
        <begin position="37"/>
        <end position="156"/>
    </location>
</feature>
<evidence type="ECO:0000313" key="3">
    <source>
        <dbReference type="EMBL" id="MFD1672707.1"/>
    </source>
</evidence>
<accession>A0ABW4J925</accession>
<dbReference type="Proteomes" id="UP001597267">
    <property type="component" value="Unassembled WGS sequence"/>
</dbReference>
<dbReference type="RefSeq" id="WP_125713264.1">
    <property type="nucleotide sequence ID" value="NZ_JBHTOP010000026.1"/>
</dbReference>
<name>A0ABW4J925_9LACO</name>
<proteinExistence type="predicted"/>
<dbReference type="Gene3D" id="3.40.50.150">
    <property type="entry name" value="Vaccinia Virus protein VP39"/>
    <property type="match status" value="1"/>
</dbReference>
<protein>
    <submittedName>
        <fullName evidence="3">Class I SAM-dependent methyltransferase</fullName>
        <ecNumber evidence="3">2.1.1.-</ecNumber>
    </submittedName>
</protein>
<evidence type="ECO:0000259" key="2">
    <source>
        <dbReference type="Pfam" id="PF13847"/>
    </source>
</evidence>
<evidence type="ECO:0000313" key="4">
    <source>
        <dbReference type="Proteomes" id="UP001597267"/>
    </source>
</evidence>
<dbReference type="EMBL" id="JBHTOP010000026">
    <property type="protein sequence ID" value="MFD1672707.1"/>
    <property type="molecule type" value="Genomic_DNA"/>
</dbReference>
<dbReference type="InterPro" id="IPR029063">
    <property type="entry name" value="SAM-dependent_MTases_sf"/>
</dbReference>
<dbReference type="CDD" id="cd02440">
    <property type="entry name" value="AdoMet_MTases"/>
    <property type="match status" value="1"/>
</dbReference>
<comment type="caution">
    <text evidence="3">The sequence shown here is derived from an EMBL/GenBank/DDBJ whole genome shotgun (WGS) entry which is preliminary data.</text>
</comment>
<keyword evidence="4" id="KW-1185">Reference proteome</keyword>
<sequence length="198" mass="22138">MSENIFETLAKRYDTPKQQALATTIRAKIQTKLPETAQKTLLDYGAGTGLISLPLAKKFKKVYLVDTAAEMLKISKIKIKQQNLTNVTLQQQDFASTTPTIQADVILLSLVLLHIPDTKKILTSLYQTLHTNGQLIIVDFDKNTAVHHPKIHSGFDHNALEKLLADIGFKEINIQTFYTGDKIFMNQKAALFIATSVK</sequence>